<feature type="chain" id="PRO_5046699797" evidence="1">
    <location>
        <begin position="26"/>
        <end position="327"/>
    </location>
</feature>
<dbReference type="PANTHER" id="PTHR31528">
    <property type="entry name" value="4-AMINO-5-HYDROXYMETHYL-2-METHYLPYRIMIDINE PHOSPHATE SYNTHASE THI11-RELATED"/>
    <property type="match status" value="1"/>
</dbReference>
<comment type="caution">
    <text evidence="3">The sequence shown here is derived from an EMBL/GenBank/DDBJ whole genome shotgun (WGS) entry which is preliminary data.</text>
</comment>
<dbReference type="Gene3D" id="3.40.190.10">
    <property type="entry name" value="Periplasmic binding protein-like II"/>
    <property type="match status" value="2"/>
</dbReference>
<protein>
    <submittedName>
        <fullName evidence="3">NitT/TauT family transport system substrate-binding protein</fullName>
    </submittedName>
</protein>
<evidence type="ECO:0000313" key="3">
    <source>
        <dbReference type="EMBL" id="MBP1849196.1"/>
    </source>
</evidence>
<dbReference type="Proteomes" id="UP000759443">
    <property type="component" value="Unassembled WGS sequence"/>
</dbReference>
<keyword evidence="1" id="KW-0732">Signal</keyword>
<dbReference type="Pfam" id="PF09084">
    <property type="entry name" value="NMT1"/>
    <property type="match status" value="1"/>
</dbReference>
<dbReference type="EMBL" id="JAGGJU010000001">
    <property type="protein sequence ID" value="MBP1849196.1"/>
    <property type="molecule type" value="Genomic_DNA"/>
</dbReference>
<keyword evidence="4" id="KW-1185">Reference proteome</keyword>
<dbReference type="RefSeq" id="WP_209942084.1">
    <property type="nucleotide sequence ID" value="NZ_JAGGJU010000001.1"/>
</dbReference>
<feature type="signal peptide" evidence="1">
    <location>
        <begin position="1"/>
        <end position="25"/>
    </location>
</feature>
<organism evidence="3 4">
    <name type="scientific">Rhizobium halophytocola</name>
    <dbReference type="NCBI Taxonomy" id="735519"/>
    <lineage>
        <taxon>Bacteria</taxon>
        <taxon>Pseudomonadati</taxon>
        <taxon>Pseudomonadota</taxon>
        <taxon>Alphaproteobacteria</taxon>
        <taxon>Hyphomicrobiales</taxon>
        <taxon>Rhizobiaceae</taxon>
        <taxon>Rhizobium/Agrobacterium group</taxon>
        <taxon>Rhizobium</taxon>
    </lineage>
</organism>
<gene>
    <name evidence="3" type="ORF">J2Z17_000613</name>
</gene>
<feature type="domain" description="SsuA/THI5-like" evidence="2">
    <location>
        <begin position="42"/>
        <end position="253"/>
    </location>
</feature>
<evidence type="ECO:0000259" key="2">
    <source>
        <dbReference type="Pfam" id="PF09084"/>
    </source>
</evidence>
<evidence type="ECO:0000256" key="1">
    <source>
        <dbReference type="SAM" id="SignalP"/>
    </source>
</evidence>
<dbReference type="InterPro" id="IPR015168">
    <property type="entry name" value="SsuA/THI5"/>
</dbReference>
<accession>A0ABS4DU35</accession>
<dbReference type="PANTHER" id="PTHR31528:SF15">
    <property type="entry name" value="RIBOFLAVIN-BINDING PROTEIN RIBY"/>
    <property type="match status" value="1"/>
</dbReference>
<proteinExistence type="predicted"/>
<reference evidence="3 4" key="1">
    <citation type="submission" date="2021-03" db="EMBL/GenBank/DDBJ databases">
        <title>Genomic Encyclopedia of Type Strains, Phase IV (KMG-IV): sequencing the most valuable type-strain genomes for metagenomic binning, comparative biology and taxonomic classification.</title>
        <authorList>
            <person name="Goeker M."/>
        </authorList>
    </citation>
    <scope>NUCLEOTIDE SEQUENCE [LARGE SCALE GENOMIC DNA]</scope>
    <source>
        <strain evidence="3 4">DSM 21600</strain>
    </source>
</reference>
<dbReference type="SUPFAM" id="SSF53850">
    <property type="entry name" value="Periplasmic binding protein-like II"/>
    <property type="match status" value="1"/>
</dbReference>
<sequence>MICRVRSVVLAALVAGASFAGNANAADKVTFQLDWTPGGISAAWYLGVEKGCFTDQGIDLTITRGYGAADAVTKIGTGVAEFGITDLGVIIASIANNQVPVKAIMPVVSQSPAGLAVLEDSPIKTLKDLEGHSVASSNGNAAMQLLPLGMKLADADMSKVKVLTAEPATLNGLLLQGRTDSLASYVTSTVGLQSVAKKVGKSVRSIGYGVDLDIYNASVFTSTKLLAEKPELAARFVKAAECTYDLARKDPEASIDAMVASVEGMQKASQTDIVPFAYDFAFNNKVFEANGYRFDMTRVSHNIDVVAEALSLKSKPKAADVVAEIGK</sequence>
<name>A0ABS4DU35_9HYPH</name>
<dbReference type="InterPro" id="IPR027939">
    <property type="entry name" value="NMT1/THI5"/>
</dbReference>
<evidence type="ECO:0000313" key="4">
    <source>
        <dbReference type="Proteomes" id="UP000759443"/>
    </source>
</evidence>